<dbReference type="PANTHER" id="PTHR43712:SF1">
    <property type="entry name" value="HYPOTHETICAL O-METHYLTRANSFERASE (EUROFUNG)-RELATED"/>
    <property type="match status" value="1"/>
</dbReference>
<dbReference type="AlphaFoldDB" id="A0A0F4YKU0"/>
<dbReference type="OrthoDB" id="1535081at2759"/>
<gene>
    <name evidence="6" type="ORF">T310_7551</name>
</gene>
<dbReference type="EMBL" id="LASV01000450">
    <property type="protein sequence ID" value="KKA18491.1"/>
    <property type="molecule type" value="Genomic_DNA"/>
</dbReference>
<dbReference type="GO" id="GO:0008171">
    <property type="term" value="F:O-methyltransferase activity"/>
    <property type="evidence" value="ECO:0007669"/>
    <property type="project" value="InterPro"/>
</dbReference>
<dbReference type="GO" id="GO:0032259">
    <property type="term" value="P:methylation"/>
    <property type="evidence" value="ECO:0007669"/>
    <property type="project" value="UniProtKB-KW"/>
</dbReference>
<dbReference type="Proteomes" id="UP000053958">
    <property type="component" value="Unassembled WGS sequence"/>
</dbReference>
<dbReference type="Gene3D" id="3.40.50.150">
    <property type="entry name" value="Vaccinia Virus protein VP39"/>
    <property type="match status" value="1"/>
</dbReference>
<dbReference type="InterPro" id="IPR001077">
    <property type="entry name" value="COMT_C"/>
</dbReference>
<sequence>MQSGQDIEQRIAAIHDALEGVKVQLASYESAAKHFHGSDRLEDKANLTVAHNALVVDATRLLQTVRGPMDALFEYSEKGAQAAAIRTLLAMGAFEKIPVDGTITATKLAEALNVDKELLVRLMRAVTVVGPFKEVAEEEYAHTPFSEIFLSPHARGMFTLWTDNILLPWVKLPEFFATSGWKNPSQERNSPYTYGHQTGGKTVFEHMAQYPERVKALNLGMAAQSESSMWSVDIMDFRALLSQYQTSDDSVLVVDIGGGKGHCLQRIHQLISDVPGRLVLQDRPVVLAETDDLSDFRIEKCEYNFFEPQPIKGDLTVPRFLGAYIYYLRRVLHNWPDHICVEILKNTAVAMEPGKSRIVIAEFVVPPVGASMETASTDLVMMTMTGAQRTEKQWQQLLDAAGLKLEKTYTAPGTDYGAVQAVLK</sequence>
<dbReference type="InterPro" id="IPR036388">
    <property type="entry name" value="WH-like_DNA-bd_sf"/>
</dbReference>
<evidence type="ECO:0000313" key="6">
    <source>
        <dbReference type="EMBL" id="KKA18491.1"/>
    </source>
</evidence>
<dbReference type="InterPro" id="IPR016461">
    <property type="entry name" value="COMT-like"/>
</dbReference>
<evidence type="ECO:0000256" key="2">
    <source>
        <dbReference type="ARBA" id="ARBA00022679"/>
    </source>
</evidence>
<dbReference type="InterPro" id="IPR012967">
    <property type="entry name" value="COMT_dimerisation"/>
</dbReference>
<evidence type="ECO:0000313" key="7">
    <source>
        <dbReference type="Proteomes" id="UP000053958"/>
    </source>
</evidence>
<keyword evidence="2 6" id="KW-0808">Transferase</keyword>
<dbReference type="Pfam" id="PF08100">
    <property type="entry name" value="Dimerisation"/>
    <property type="match status" value="1"/>
</dbReference>
<evidence type="ECO:0000259" key="5">
    <source>
        <dbReference type="Pfam" id="PF08100"/>
    </source>
</evidence>
<evidence type="ECO:0000259" key="4">
    <source>
        <dbReference type="Pfam" id="PF00891"/>
    </source>
</evidence>
<dbReference type="PANTHER" id="PTHR43712">
    <property type="entry name" value="PUTATIVE (AFU_ORTHOLOGUE AFUA_4G14580)-RELATED"/>
    <property type="match status" value="1"/>
</dbReference>
<dbReference type="InterPro" id="IPR036390">
    <property type="entry name" value="WH_DNA-bd_sf"/>
</dbReference>
<proteinExistence type="predicted"/>
<evidence type="ECO:0000256" key="1">
    <source>
        <dbReference type="ARBA" id="ARBA00022603"/>
    </source>
</evidence>
<keyword evidence="7" id="KW-1185">Reference proteome</keyword>
<keyword evidence="3" id="KW-0949">S-adenosyl-L-methionine</keyword>
<protein>
    <submittedName>
        <fullName evidence="6">O-methyltransferase</fullName>
    </submittedName>
</protein>
<organism evidence="6 7">
    <name type="scientific">Rasamsonia emersonii (strain ATCC 16479 / CBS 393.64 / IMI 116815)</name>
    <dbReference type="NCBI Taxonomy" id="1408163"/>
    <lineage>
        <taxon>Eukaryota</taxon>
        <taxon>Fungi</taxon>
        <taxon>Dikarya</taxon>
        <taxon>Ascomycota</taxon>
        <taxon>Pezizomycotina</taxon>
        <taxon>Eurotiomycetes</taxon>
        <taxon>Eurotiomycetidae</taxon>
        <taxon>Eurotiales</taxon>
        <taxon>Trichocomaceae</taxon>
        <taxon>Rasamsonia</taxon>
    </lineage>
</organism>
<dbReference type="Gene3D" id="1.10.10.10">
    <property type="entry name" value="Winged helix-like DNA-binding domain superfamily/Winged helix DNA-binding domain"/>
    <property type="match status" value="1"/>
</dbReference>
<dbReference type="InterPro" id="IPR029063">
    <property type="entry name" value="SAM-dependent_MTases_sf"/>
</dbReference>
<dbReference type="GeneID" id="25319822"/>
<dbReference type="PROSITE" id="PS51683">
    <property type="entry name" value="SAM_OMT_II"/>
    <property type="match status" value="1"/>
</dbReference>
<comment type="caution">
    <text evidence="6">The sequence shown here is derived from an EMBL/GenBank/DDBJ whole genome shotgun (WGS) entry which is preliminary data.</text>
</comment>
<evidence type="ECO:0000256" key="3">
    <source>
        <dbReference type="ARBA" id="ARBA00022691"/>
    </source>
</evidence>
<feature type="domain" description="O-methyltransferase dimerisation" evidence="5">
    <location>
        <begin position="82"/>
        <end position="151"/>
    </location>
</feature>
<dbReference type="RefSeq" id="XP_013325103.1">
    <property type="nucleotide sequence ID" value="XM_013469649.1"/>
</dbReference>
<reference evidence="6 7" key="1">
    <citation type="submission" date="2015-04" db="EMBL/GenBank/DDBJ databases">
        <authorList>
            <person name="Heijne W.H."/>
            <person name="Fedorova N.D."/>
            <person name="Nierman W.C."/>
            <person name="Vollebregt A.W."/>
            <person name="Zhao Z."/>
            <person name="Wu L."/>
            <person name="Kumar M."/>
            <person name="Stam H."/>
            <person name="van den Berg M.A."/>
            <person name="Pel H.J."/>
        </authorList>
    </citation>
    <scope>NUCLEOTIDE SEQUENCE [LARGE SCALE GENOMIC DNA]</scope>
    <source>
        <strain evidence="6 7">CBS 393.64</strain>
    </source>
</reference>
<feature type="domain" description="O-methyltransferase C-terminal" evidence="4">
    <location>
        <begin position="197"/>
        <end position="403"/>
    </location>
</feature>
<name>A0A0F4YKU0_RASE3</name>
<dbReference type="SUPFAM" id="SSF46785">
    <property type="entry name" value="Winged helix' DNA-binding domain"/>
    <property type="match status" value="1"/>
</dbReference>
<keyword evidence="1 6" id="KW-0489">Methyltransferase</keyword>
<accession>A0A0F4YKU0</accession>
<dbReference type="Pfam" id="PF00891">
    <property type="entry name" value="Methyltransf_2"/>
    <property type="match status" value="1"/>
</dbReference>
<dbReference type="SUPFAM" id="SSF53335">
    <property type="entry name" value="S-adenosyl-L-methionine-dependent methyltransferases"/>
    <property type="match status" value="1"/>
</dbReference>